<dbReference type="InterPro" id="IPR036953">
    <property type="entry name" value="GreA/GreB_C_sf"/>
</dbReference>
<evidence type="ECO:0000313" key="3">
    <source>
        <dbReference type="EMBL" id="KFN43362.1"/>
    </source>
</evidence>
<reference evidence="3 4" key="1">
    <citation type="submission" date="2013-09" db="EMBL/GenBank/DDBJ databases">
        <title>Genome sequencing of Arenimonas oryziterrae.</title>
        <authorList>
            <person name="Chen F."/>
            <person name="Wang G."/>
        </authorList>
    </citation>
    <scope>NUCLEOTIDE SEQUENCE [LARGE SCALE GENOMIC DNA]</scope>
    <source>
        <strain evidence="3 4">YC6267</strain>
    </source>
</reference>
<dbReference type="EMBL" id="AVCI01000005">
    <property type="protein sequence ID" value="KFN43362.1"/>
    <property type="molecule type" value="Genomic_DNA"/>
</dbReference>
<dbReference type="RefSeq" id="WP_022968229.1">
    <property type="nucleotide sequence ID" value="NZ_ATVD01000001.1"/>
</dbReference>
<dbReference type="Pfam" id="PF01272">
    <property type="entry name" value="GreA_GreB"/>
    <property type="match status" value="1"/>
</dbReference>
<dbReference type="InterPro" id="IPR023459">
    <property type="entry name" value="Tscrpt_elong_fac_GreA/B_fam"/>
</dbReference>
<dbReference type="SUPFAM" id="SSF54534">
    <property type="entry name" value="FKBP-like"/>
    <property type="match status" value="1"/>
</dbReference>
<proteinExistence type="predicted"/>
<feature type="domain" description="Regulator of nucleoside diphosphate kinase N-terminal" evidence="2">
    <location>
        <begin position="8"/>
        <end position="47"/>
    </location>
</feature>
<protein>
    <recommendedName>
        <fullName evidence="5">Nucleoside diphosphate kinase regulator</fullName>
    </recommendedName>
</protein>
<dbReference type="eggNOG" id="COG0782">
    <property type="taxonomic scope" value="Bacteria"/>
</dbReference>
<dbReference type="Pfam" id="PF14760">
    <property type="entry name" value="Rnk_N"/>
    <property type="match status" value="1"/>
</dbReference>
<dbReference type="Proteomes" id="UP000029385">
    <property type="component" value="Unassembled WGS sequence"/>
</dbReference>
<keyword evidence="4" id="KW-1185">Reference proteome</keyword>
<name>A0A091AVS3_9GAMM</name>
<evidence type="ECO:0000259" key="2">
    <source>
        <dbReference type="Pfam" id="PF14760"/>
    </source>
</evidence>
<dbReference type="AlphaFoldDB" id="A0A091AVS3"/>
<evidence type="ECO:0000313" key="4">
    <source>
        <dbReference type="Proteomes" id="UP000029385"/>
    </source>
</evidence>
<dbReference type="NCBIfam" id="NF004396">
    <property type="entry name" value="PRK05753.1"/>
    <property type="match status" value="1"/>
</dbReference>
<dbReference type="PANTHER" id="PTHR30437">
    <property type="entry name" value="TRANSCRIPTION ELONGATION FACTOR GREA"/>
    <property type="match status" value="1"/>
</dbReference>
<dbReference type="GO" id="GO:0070063">
    <property type="term" value="F:RNA polymerase binding"/>
    <property type="evidence" value="ECO:0007669"/>
    <property type="project" value="InterPro"/>
</dbReference>
<dbReference type="GO" id="GO:0032784">
    <property type="term" value="P:regulation of DNA-templated transcription elongation"/>
    <property type="evidence" value="ECO:0007669"/>
    <property type="project" value="InterPro"/>
</dbReference>
<dbReference type="PANTHER" id="PTHR30437:SF5">
    <property type="entry name" value="REGULATOR OF NUCLEOSIDE DIPHOSPHATE KINASE"/>
    <property type="match status" value="1"/>
</dbReference>
<dbReference type="Gene3D" id="3.10.50.30">
    <property type="entry name" value="Transcription elongation factor, GreA/GreB, C-terminal domain"/>
    <property type="match status" value="1"/>
</dbReference>
<gene>
    <name evidence="3" type="ORF">N789_08795</name>
</gene>
<evidence type="ECO:0000259" key="1">
    <source>
        <dbReference type="Pfam" id="PF01272"/>
    </source>
</evidence>
<dbReference type="InterPro" id="IPR029462">
    <property type="entry name" value="Rnk_N"/>
</dbReference>
<dbReference type="GO" id="GO:0003677">
    <property type="term" value="F:DNA binding"/>
    <property type="evidence" value="ECO:0007669"/>
    <property type="project" value="InterPro"/>
</dbReference>
<dbReference type="GO" id="GO:0006354">
    <property type="term" value="P:DNA-templated transcription elongation"/>
    <property type="evidence" value="ECO:0007669"/>
    <property type="project" value="TreeGrafter"/>
</dbReference>
<comment type="caution">
    <text evidence="3">The sequence shown here is derived from an EMBL/GenBank/DDBJ whole genome shotgun (WGS) entry which is preliminary data.</text>
</comment>
<dbReference type="OrthoDB" id="192847at2"/>
<organism evidence="3 4">
    <name type="scientific">Arenimonas oryziterrae DSM 21050 = YC6267</name>
    <dbReference type="NCBI Taxonomy" id="1121015"/>
    <lineage>
        <taxon>Bacteria</taxon>
        <taxon>Pseudomonadati</taxon>
        <taxon>Pseudomonadota</taxon>
        <taxon>Gammaproteobacteria</taxon>
        <taxon>Lysobacterales</taxon>
        <taxon>Lysobacteraceae</taxon>
        <taxon>Arenimonas</taxon>
    </lineage>
</organism>
<dbReference type="FunFam" id="3.10.50.30:FF:000002">
    <property type="entry name" value="Regulator of nucleoside diphosphate kinase"/>
    <property type="match status" value="1"/>
</dbReference>
<evidence type="ECO:0008006" key="5">
    <source>
        <dbReference type="Google" id="ProtNLM"/>
    </source>
</evidence>
<dbReference type="InterPro" id="IPR001437">
    <property type="entry name" value="Tscrpt_elong_fac_GreA/B_C"/>
</dbReference>
<dbReference type="STRING" id="1121015.GCA_000420545_00574"/>
<dbReference type="Gene3D" id="1.10.286.20">
    <property type="match status" value="1"/>
</dbReference>
<accession>A0A091AVS3</accession>
<feature type="domain" description="Transcription elongation factor GreA/GreB C-terminal" evidence="1">
    <location>
        <begin position="54"/>
        <end position="130"/>
    </location>
</feature>
<sequence length="140" mass="15183">MHAVQSVPPITLSSFDVLRLEKLLQSPALRRTPSALALVEELDRARVLAPENMPGDVVTMNSTVLCIDEISGEQHELTLVFPPDADVLTRKVSVLAPVGSALLGLAIGQVIDWQAPGGRPLRVRVTGIRYQPEAAGHRHR</sequence>
<dbReference type="PATRIC" id="fig|1121015.4.peg.1250"/>